<feature type="region of interest" description="Disordered" evidence="1">
    <location>
        <begin position="62"/>
        <end position="119"/>
    </location>
</feature>
<name>A0A1Z5S5K6_SORBI</name>
<dbReference type="OMA" id="APIVVHH"/>
<reference evidence="2 3" key="1">
    <citation type="journal article" date="2009" name="Nature">
        <title>The Sorghum bicolor genome and the diversification of grasses.</title>
        <authorList>
            <person name="Paterson A.H."/>
            <person name="Bowers J.E."/>
            <person name="Bruggmann R."/>
            <person name="Dubchak I."/>
            <person name="Grimwood J."/>
            <person name="Gundlach H."/>
            <person name="Haberer G."/>
            <person name="Hellsten U."/>
            <person name="Mitros T."/>
            <person name="Poliakov A."/>
            <person name="Schmutz J."/>
            <person name="Spannagl M."/>
            <person name="Tang H."/>
            <person name="Wang X."/>
            <person name="Wicker T."/>
            <person name="Bharti A.K."/>
            <person name="Chapman J."/>
            <person name="Feltus F.A."/>
            <person name="Gowik U."/>
            <person name="Grigoriev I.V."/>
            <person name="Lyons E."/>
            <person name="Maher C.A."/>
            <person name="Martis M."/>
            <person name="Narechania A."/>
            <person name="Otillar R.P."/>
            <person name="Penning B.W."/>
            <person name="Salamov A.A."/>
            <person name="Wang Y."/>
            <person name="Zhang L."/>
            <person name="Carpita N.C."/>
            <person name="Freeling M."/>
            <person name="Gingle A.R."/>
            <person name="Hash C.T."/>
            <person name="Keller B."/>
            <person name="Klein P."/>
            <person name="Kresovich S."/>
            <person name="McCann M.C."/>
            <person name="Ming R."/>
            <person name="Peterson D.G."/>
            <person name="Mehboob-ur-Rahman"/>
            <person name="Ware D."/>
            <person name="Westhoff P."/>
            <person name="Mayer K.F."/>
            <person name="Messing J."/>
            <person name="Rokhsar D.S."/>
        </authorList>
    </citation>
    <scope>NUCLEOTIDE SEQUENCE [LARGE SCALE GENOMIC DNA]</scope>
    <source>
        <strain evidence="3">cv. BTx623</strain>
    </source>
</reference>
<dbReference type="Proteomes" id="UP000000768">
    <property type="component" value="Chromosome 1"/>
</dbReference>
<reference evidence="3" key="2">
    <citation type="journal article" date="2018" name="Plant J.">
        <title>The Sorghum bicolor reference genome: improved assembly, gene annotations, a transcriptome atlas, and signatures of genome organization.</title>
        <authorList>
            <person name="McCormick R.F."/>
            <person name="Truong S.K."/>
            <person name="Sreedasyam A."/>
            <person name="Jenkins J."/>
            <person name="Shu S."/>
            <person name="Sims D."/>
            <person name="Kennedy M."/>
            <person name="Amirebrahimi M."/>
            <person name="Weers B.D."/>
            <person name="McKinley B."/>
            <person name="Mattison A."/>
            <person name="Morishige D.T."/>
            <person name="Grimwood J."/>
            <person name="Schmutz J."/>
            <person name="Mullet J.E."/>
        </authorList>
    </citation>
    <scope>NUCLEOTIDE SEQUENCE [LARGE SCALE GENOMIC DNA]</scope>
    <source>
        <strain evidence="3">cv. BTx623</strain>
    </source>
</reference>
<protein>
    <submittedName>
        <fullName evidence="2">Uncharacterized protein</fullName>
    </submittedName>
</protein>
<evidence type="ECO:0000313" key="3">
    <source>
        <dbReference type="Proteomes" id="UP000000768"/>
    </source>
</evidence>
<sequence length="138" mass="14826">MHLEFVSDSSCPSFSMKKKVPATLQHKHYQLSNNYITTSPKAPANIIPVIPMAQLGVAVAGSLSAGKKTASPPPKPKGGEPTMKRQSAKDQEAVAQVLGARKMGEDVGDAADVEGERKRKRAPIVVHHFPFHPRPGLL</sequence>
<gene>
    <name evidence="2" type="ORF">SORBI_3001G097800</name>
</gene>
<evidence type="ECO:0000256" key="1">
    <source>
        <dbReference type="SAM" id="MobiDB-lite"/>
    </source>
</evidence>
<dbReference type="AlphaFoldDB" id="A0A1Z5S5K6"/>
<dbReference type="EMBL" id="CM000760">
    <property type="protein sequence ID" value="OQU91035.1"/>
    <property type="molecule type" value="Genomic_DNA"/>
</dbReference>
<dbReference type="Gramene" id="OQU91035">
    <property type="protein sequence ID" value="OQU91035"/>
    <property type="gene ID" value="SORBI_3001G097800"/>
</dbReference>
<accession>A0A1Z5S5K6</accession>
<organism evidence="2 3">
    <name type="scientific">Sorghum bicolor</name>
    <name type="common">Sorghum</name>
    <name type="synonym">Sorghum vulgare</name>
    <dbReference type="NCBI Taxonomy" id="4558"/>
    <lineage>
        <taxon>Eukaryota</taxon>
        <taxon>Viridiplantae</taxon>
        <taxon>Streptophyta</taxon>
        <taxon>Embryophyta</taxon>
        <taxon>Tracheophyta</taxon>
        <taxon>Spermatophyta</taxon>
        <taxon>Magnoliopsida</taxon>
        <taxon>Liliopsida</taxon>
        <taxon>Poales</taxon>
        <taxon>Poaceae</taxon>
        <taxon>PACMAD clade</taxon>
        <taxon>Panicoideae</taxon>
        <taxon>Andropogonodae</taxon>
        <taxon>Andropogoneae</taxon>
        <taxon>Sorghinae</taxon>
        <taxon>Sorghum</taxon>
    </lineage>
</organism>
<keyword evidence="3" id="KW-1185">Reference proteome</keyword>
<dbReference type="InParanoid" id="A0A1Z5S5K6"/>
<evidence type="ECO:0000313" key="2">
    <source>
        <dbReference type="EMBL" id="OQU91035.1"/>
    </source>
</evidence>
<proteinExistence type="predicted"/>